<dbReference type="PANTHER" id="PTHR42834">
    <property type="entry name" value="ENDONUCLEASE/EXONUCLEASE/PHOSPHATASE FAMILY PROTEIN (AFU_ORTHOLOGUE AFUA_3G09210)"/>
    <property type="match status" value="1"/>
</dbReference>
<dbReference type="InterPro" id="IPR036691">
    <property type="entry name" value="Endo/exonu/phosph_ase_sf"/>
</dbReference>
<gene>
    <name evidence="1" type="ORF">ABVK50_05405</name>
</gene>
<evidence type="ECO:0008006" key="2">
    <source>
        <dbReference type="Google" id="ProtNLM"/>
    </source>
</evidence>
<protein>
    <recommendedName>
        <fullName evidence="2">Endonuclease/exonuclease/phosphatase domain-containing protein</fullName>
    </recommendedName>
</protein>
<dbReference type="EMBL" id="CP159253">
    <property type="protein sequence ID" value="XCG49938.1"/>
    <property type="molecule type" value="Genomic_DNA"/>
</dbReference>
<organism evidence="1">
    <name type="scientific">Mesorhizobium sp. WSM2240</name>
    <dbReference type="NCBI Taxonomy" id="3228851"/>
    <lineage>
        <taxon>Bacteria</taxon>
        <taxon>Pseudomonadati</taxon>
        <taxon>Pseudomonadota</taxon>
        <taxon>Alphaproteobacteria</taxon>
        <taxon>Hyphomicrobiales</taxon>
        <taxon>Phyllobacteriaceae</taxon>
        <taxon>Mesorhizobium</taxon>
    </lineage>
</organism>
<dbReference type="RefSeq" id="WP_353642533.1">
    <property type="nucleotide sequence ID" value="NZ_CP159253.1"/>
</dbReference>
<reference evidence="1" key="1">
    <citation type="submission" date="2024-06" db="EMBL/GenBank/DDBJ databases">
        <title>Mesorhizobium karijinii sp. nov., a symbiont of the iconic Swainsona formosa from arid Australia.</title>
        <authorList>
            <person name="Hill Y.J."/>
            <person name="Watkin E.L.J."/>
            <person name="O'Hara G.W."/>
            <person name="Terpolilli J."/>
            <person name="Tye M.L."/>
            <person name="Kohlmeier M.G."/>
        </authorList>
    </citation>
    <scope>NUCLEOTIDE SEQUENCE</scope>
    <source>
        <strain evidence="1">WSM2240</strain>
    </source>
</reference>
<name>A0AAU8CUQ6_9HYPH</name>
<dbReference type="SUPFAM" id="SSF56219">
    <property type="entry name" value="DNase I-like"/>
    <property type="match status" value="1"/>
</dbReference>
<proteinExistence type="predicted"/>
<evidence type="ECO:0000313" key="1">
    <source>
        <dbReference type="EMBL" id="XCG49938.1"/>
    </source>
</evidence>
<dbReference type="AlphaFoldDB" id="A0AAU8CUQ6"/>
<accession>A0AAU8CUQ6</accession>
<dbReference type="PANTHER" id="PTHR42834:SF1">
    <property type="entry name" value="ENDONUCLEASE_EXONUCLEASE_PHOSPHATASE FAMILY PROTEIN (AFU_ORTHOLOGUE AFUA_3G09210)"/>
    <property type="match status" value="1"/>
</dbReference>
<dbReference type="Gene3D" id="3.60.10.10">
    <property type="entry name" value="Endonuclease/exonuclease/phosphatase"/>
    <property type="match status" value="1"/>
</dbReference>
<sequence>MINVHLSSKAGSGGVYGIVRPPVDPAEPARIAQVRAVRDFVRGLPHDANRTVIVLGDFNAFWYETPLLLLTGAEPAFRNLALDEPPLERISYVFEGNSQSLDHMLVQLGNDQAASMQALHVNSVQPDSRRVSDHDPKLVRITFP</sequence>